<feature type="transmembrane region" description="Helical" evidence="8">
    <location>
        <begin position="181"/>
        <end position="208"/>
    </location>
</feature>
<protein>
    <submittedName>
        <fullName evidence="10">MSHA biogenesis protein MshG</fullName>
    </submittedName>
</protein>
<dbReference type="InterPro" id="IPR018076">
    <property type="entry name" value="T2SS_GspF_dom"/>
</dbReference>
<dbReference type="Pfam" id="PF00482">
    <property type="entry name" value="T2SSF"/>
    <property type="match status" value="2"/>
</dbReference>
<evidence type="ECO:0000256" key="8">
    <source>
        <dbReference type="SAM" id="Phobius"/>
    </source>
</evidence>
<feature type="transmembrane region" description="Helical" evidence="8">
    <location>
        <begin position="228"/>
        <end position="251"/>
    </location>
</feature>
<dbReference type="EMBL" id="JACCFH010000001">
    <property type="protein sequence ID" value="NYG34131.1"/>
    <property type="molecule type" value="Genomic_DNA"/>
</dbReference>
<keyword evidence="4" id="KW-0997">Cell inner membrane</keyword>
<dbReference type="PRINTS" id="PR00812">
    <property type="entry name" value="BCTERIALGSPF"/>
</dbReference>
<evidence type="ECO:0000256" key="2">
    <source>
        <dbReference type="ARBA" id="ARBA00005745"/>
    </source>
</evidence>
<dbReference type="GO" id="GO:0005886">
    <property type="term" value="C:plasma membrane"/>
    <property type="evidence" value="ECO:0007669"/>
    <property type="project" value="UniProtKB-SubCell"/>
</dbReference>
<sequence length="415" mass="44894">MQRYAWTGHSAQAGATSGVIEAAHASAAADALIGRGIIPLTIRESSGPGAGSDAGAMLRSLLPEHLFEPKVAPVDLLIFSRQLNTLLRAGVPILRALMGLQETATSDKMKTTLAEVRRSLESGIALSMSLAQHPRVFDNFYIALVRVGEMTGRLDEIFLRLFHHQEFELFMRQQVKSALRYPGFVVSAMVAAIGVINVMVIPAFATVFQQAGATLPLATRILLATSRFTIDYGGLLVLAVLVGGMVLRAWIATPGGRLRWDGWMLQVPVAGKIVRKAMLARFARSFSLSLKSGVPISQALSVVAQTVDNQHIARRIDGMRDSVERGESVLRAAAVTGIFTPVVLQMLAVGEETGAIDELLEEVSDLYNNEVQYELKTLSAQLEPILIIFLGVLVLILALGVFLPVWDLGRTAFAK</sequence>
<dbReference type="AlphaFoldDB" id="A0A7Y9QZ09"/>
<keyword evidence="6 8" id="KW-1133">Transmembrane helix</keyword>
<evidence type="ECO:0000313" key="11">
    <source>
        <dbReference type="Proteomes" id="UP000518288"/>
    </source>
</evidence>
<evidence type="ECO:0000256" key="7">
    <source>
        <dbReference type="ARBA" id="ARBA00023136"/>
    </source>
</evidence>
<feature type="domain" description="Type II secretion system protein GspF" evidence="9">
    <location>
        <begin position="282"/>
        <end position="404"/>
    </location>
</feature>
<feature type="transmembrane region" description="Helical" evidence="8">
    <location>
        <begin position="329"/>
        <end position="349"/>
    </location>
</feature>
<evidence type="ECO:0000256" key="6">
    <source>
        <dbReference type="ARBA" id="ARBA00022989"/>
    </source>
</evidence>
<evidence type="ECO:0000256" key="1">
    <source>
        <dbReference type="ARBA" id="ARBA00004429"/>
    </source>
</evidence>
<evidence type="ECO:0000256" key="3">
    <source>
        <dbReference type="ARBA" id="ARBA00022475"/>
    </source>
</evidence>
<dbReference type="FunFam" id="1.20.81.30:FF:000001">
    <property type="entry name" value="Type II secretion system protein F"/>
    <property type="match status" value="2"/>
</dbReference>
<gene>
    <name evidence="10" type="ORF">BDD16_003117</name>
</gene>
<dbReference type="Proteomes" id="UP000518288">
    <property type="component" value="Unassembled WGS sequence"/>
</dbReference>
<evidence type="ECO:0000256" key="5">
    <source>
        <dbReference type="ARBA" id="ARBA00022692"/>
    </source>
</evidence>
<comment type="similarity">
    <text evidence="2">Belongs to the GSP F family.</text>
</comment>
<keyword evidence="3" id="KW-1003">Cell membrane</keyword>
<feature type="domain" description="Type II secretion system protein GspF" evidence="9">
    <location>
        <begin position="79"/>
        <end position="202"/>
    </location>
</feature>
<accession>A0A7Y9QZ09</accession>
<dbReference type="InterPro" id="IPR003004">
    <property type="entry name" value="GspF/PilC"/>
</dbReference>
<comment type="caution">
    <text evidence="10">The sequence shown here is derived from an EMBL/GenBank/DDBJ whole genome shotgun (WGS) entry which is preliminary data.</text>
</comment>
<reference evidence="10 11" key="1">
    <citation type="submission" date="2020-07" db="EMBL/GenBank/DDBJ databases">
        <title>Genomic Encyclopedia of Archaeal and Bacterial Type Strains, Phase II (KMG-II): from individual species to whole genera.</title>
        <authorList>
            <person name="Goeker M."/>
        </authorList>
    </citation>
    <scope>NUCLEOTIDE SEQUENCE [LARGE SCALE GENOMIC DNA]</scope>
    <source>
        <strain evidence="10 11">DSM 21226</strain>
    </source>
</reference>
<evidence type="ECO:0000313" key="10">
    <source>
        <dbReference type="EMBL" id="NYG34131.1"/>
    </source>
</evidence>
<comment type="subcellular location">
    <subcellularLocation>
        <location evidence="1">Cell inner membrane</location>
        <topology evidence="1">Multi-pass membrane protein</topology>
    </subcellularLocation>
</comment>
<dbReference type="RefSeq" id="WP_179634817.1">
    <property type="nucleotide sequence ID" value="NZ_JACCPZ010000005.1"/>
</dbReference>
<keyword evidence="7 8" id="KW-0472">Membrane</keyword>
<dbReference type="PANTHER" id="PTHR30012">
    <property type="entry name" value="GENERAL SECRETION PATHWAY PROTEIN"/>
    <property type="match status" value="1"/>
</dbReference>
<dbReference type="PANTHER" id="PTHR30012:SF4">
    <property type="entry name" value="MSHA BIOGENESIS PROTEIN MSHG"/>
    <property type="match status" value="1"/>
</dbReference>
<name>A0A7Y9QZ09_9BURK</name>
<dbReference type="GO" id="GO:0015628">
    <property type="term" value="P:protein secretion by the type II secretion system"/>
    <property type="evidence" value="ECO:0007669"/>
    <property type="project" value="TreeGrafter"/>
</dbReference>
<dbReference type="InterPro" id="IPR042094">
    <property type="entry name" value="T2SS_GspF_sf"/>
</dbReference>
<keyword evidence="11" id="KW-1185">Reference proteome</keyword>
<proteinExistence type="inferred from homology"/>
<feature type="transmembrane region" description="Helical" evidence="8">
    <location>
        <begin position="385"/>
        <end position="406"/>
    </location>
</feature>
<keyword evidence="5 8" id="KW-0812">Transmembrane</keyword>
<evidence type="ECO:0000256" key="4">
    <source>
        <dbReference type="ARBA" id="ARBA00022519"/>
    </source>
</evidence>
<evidence type="ECO:0000259" key="9">
    <source>
        <dbReference type="Pfam" id="PF00482"/>
    </source>
</evidence>
<dbReference type="Gene3D" id="1.20.81.30">
    <property type="entry name" value="Type II secretion system (T2SS), domain F"/>
    <property type="match status" value="2"/>
</dbReference>
<organism evidence="10 11">
    <name type="scientific">Sphaerotilus montanus</name>
    <dbReference type="NCBI Taxonomy" id="522889"/>
    <lineage>
        <taxon>Bacteria</taxon>
        <taxon>Pseudomonadati</taxon>
        <taxon>Pseudomonadota</taxon>
        <taxon>Betaproteobacteria</taxon>
        <taxon>Burkholderiales</taxon>
        <taxon>Sphaerotilaceae</taxon>
        <taxon>Sphaerotilus</taxon>
    </lineage>
</organism>